<dbReference type="SUPFAM" id="SSF103473">
    <property type="entry name" value="MFS general substrate transporter"/>
    <property type="match status" value="1"/>
</dbReference>
<feature type="transmembrane region" description="Helical" evidence="7">
    <location>
        <begin position="199"/>
        <end position="220"/>
    </location>
</feature>
<dbReference type="RefSeq" id="WP_223412918.1">
    <property type="nucleotide sequence ID" value="NZ_JAIMIB010000004.1"/>
</dbReference>
<feature type="transmembrane region" description="Helical" evidence="7">
    <location>
        <begin position="144"/>
        <end position="162"/>
    </location>
</feature>
<keyword evidence="3" id="KW-1003">Cell membrane</keyword>
<reference evidence="8 9" key="1">
    <citation type="submission" date="2017-03" db="EMBL/GenBank/DDBJ databases">
        <authorList>
            <person name="Afonso C.L."/>
            <person name="Miller P.J."/>
            <person name="Scott M.A."/>
            <person name="Spackman E."/>
            <person name="Goraichik I."/>
            <person name="Dimitrov K.M."/>
            <person name="Suarez D.L."/>
            <person name="Swayne D.E."/>
        </authorList>
    </citation>
    <scope>NUCLEOTIDE SEQUENCE [LARGE SCALE GENOMIC DNA]</scope>
    <source>
        <strain evidence="8 9">CECT 7745</strain>
    </source>
</reference>
<feature type="transmembrane region" description="Helical" evidence="7">
    <location>
        <begin position="82"/>
        <end position="99"/>
    </location>
</feature>
<feature type="transmembrane region" description="Helical" evidence="7">
    <location>
        <begin position="105"/>
        <end position="123"/>
    </location>
</feature>
<feature type="transmembrane region" description="Helical" evidence="7">
    <location>
        <begin position="295"/>
        <end position="316"/>
    </location>
</feature>
<evidence type="ECO:0000256" key="6">
    <source>
        <dbReference type="ARBA" id="ARBA00023136"/>
    </source>
</evidence>
<dbReference type="InterPro" id="IPR047200">
    <property type="entry name" value="MFS_YcaD-like"/>
</dbReference>
<keyword evidence="9" id="KW-1185">Reference proteome</keyword>
<evidence type="ECO:0000256" key="7">
    <source>
        <dbReference type="SAM" id="Phobius"/>
    </source>
</evidence>
<dbReference type="PANTHER" id="PTHR23521:SF2">
    <property type="entry name" value="TRANSPORTER MFS SUPERFAMILY"/>
    <property type="match status" value="1"/>
</dbReference>
<feature type="transmembrane region" description="Helical" evidence="7">
    <location>
        <begin position="50"/>
        <end position="70"/>
    </location>
</feature>
<keyword evidence="4 7" id="KW-0812">Transmembrane</keyword>
<gene>
    <name evidence="8" type="primary">ycaD_5</name>
    <name evidence="8" type="ORF">ROA7745_01656</name>
</gene>
<dbReference type="PANTHER" id="PTHR23521">
    <property type="entry name" value="TRANSPORTER MFS SUPERFAMILY"/>
    <property type="match status" value="1"/>
</dbReference>
<protein>
    <submittedName>
        <fullName evidence="8">Putative MFS-type transporter YcaD</fullName>
    </submittedName>
</protein>
<dbReference type="AlphaFoldDB" id="A0A1X7BQ78"/>
<evidence type="ECO:0000256" key="5">
    <source>
        <dbReference type="ARBA" id="ARBA00022989"/>
    </source>
</evidence>
<dbReference type="InterPro" id="IPR011701">
    <property type="entry name" value="MFS"/>
</dbReference>
<dbReference type="Gene3D" id="1.20.1250.20">
    <property type="entry name" value="MFS general substrate transporter like domains"/>
    <property type="match status" value="2"/>
</dbReference>
<name>A0A1X7BQ78_9RHOB</name>
<keyword evidence="2" id="KW-0813">Transport</keyword>
<dbReference type="EMBL" id="FWXB01000005">
    <property type="protein sequence ID" value="SMC11836.1"/>
    <property type="molecule type" value="Genomic_DNA"/>
</dbReference>
<feature type="transmembrane region" description="Helical" evidence="7">
    <location>
        <begin position="235"/>
        <end position="255"/>
    </location>
</feature>
<dbReference type="Proteomes" id="UP000193224">
    <property type="component" value="Unassembled WGS sequence"/>
</dbReference>
<feature type="transmembrane region" description="Helical" evidence="7">
    <location>
        <begin position="361"/>
        <end position="381"/>
    </location>
</feature>
<accession>A0A1X7BQ78</accession>
<dbReference type="Pfam" id="PF07690">
    <property type="entry name" value="MFS_1"/>
    <property type="match status" value="2"/>
</dbReference>
<evidence type="ECO:0000256" key="3">
    <source>
        <dbReference type="ARBA" id="ARBA00022475"/>
    </source>
</evidence>
<proteinExistence type="predicted"/>
<evidence type="ECO:0000256" key="2">
    <source>
        <dbReference type="ARBA" id="ARBA00022448"/>
    </source>
</evidence>
<feature type="transmembrane region" description="Helical" evidence="7">
    <location>
        <begin position="337"/>
        <end position="355"/>
    </location>
</feature>
<evidence type="ECO:0000256" key="1">
    <source>
        <dbReference type="ARBA" id="ARBA00004651"/>
    </source>
</evidence>
<dbReference type="GO" id="GO:0022857">
    <property type="term" value="F:transmembrane transporter activity"/>
    <property type="evidence" value="ECO:0007669"/>
    <property type="project" value="InterPro"/>
</dbReference>
<evidence type="ECO:0000313" key="8">
    <source>
        <dbReference type="EMBL" id="SMC11836.1"/>
    </source>
</evidence>
<comment type="subcellular location">
    <subcellularLocation>
        <location evidence="1">Cell membrane</location>
        <topology evidence="1">Multi-pass membrane protein</topology>
    </subcellularLocation>
</comment>
<keyword evidence="5 7" id="KW-1133">Transmembrane helix</keyword>
<feature type="transmembrane region" description="Helical" evidence="7">
    <location>
        <begin position="267"/>
        <end position="289"/>
    </location>
</feature>
<organism evidence="8 9">
    <name type="scientific">Roseovarius aestuarii</name>
    <dbReference type="NCBI Taxonomy" id="475083"/>
    <lineage>
        <taxon>Bacteria</taxon>
        <taxon>Pseudomonadati</taxon>
        <taxon>Pseudomonadota</taxon>
        <taxon>Alphaproteobacteria</taxon>
        <taxon>Rhodobacterales</taxon>
        <taxon>Roseobacteraceae</taxon>
        <taxon>Roseovarius</taxon>
    </lineage>
</organism>
<dbReference type="GO" id="GO:0005886">
    <property type="term" value="C:plasma membrane"/>
    <property type="evidence" value="ECO:0007669"/>
    <property type="project" value="UniProtKB-SubCell"/>
</dbReference>
<keyword evidence="6 7" id="KW-0472">Membrane</keyword>
<sequence length="390" mass="40228">MKASRNPNTFISHAWSARHLFGAVPLFAIGTGALYPLIALELSSGGYSNALIGAMTSAWYLGAFLGTLLGGRVIYRLGYHRAFAATAILAAVSVWALTISNSPTLWLYLRFIGGIGLGAYYLLMDSWISGLATSATRGRMLATYEAIRIGVVALGPILLVVASTHTAFALIGAFFLAGIIPVTMANSPTAKFKATNWRGSLGIFACSPCSLTLTVIAGFLSSSFYGLGAIYAESLGLSAVEIALFVSVVLIAPAFSQLPIGTVADLYGRASTSAFICLTAAGCALILAFQAPSSFFAITVLAVMINGLGQPLYALGHGRLVDGGHELIAATTAGSSGYNLGTFVGPIGAALAMSYVGPSGLYFFVGLSLVVGGCAAVVAMLQSQIRCCPL</sequence>
<evidence type="ECO:0000313" key="9">
    <source>
        <dbReference type="Proteomes" id="UP000193224"/>
    </source>
</evidence>
<dbReference type="CDD" id="cd17477">
    <property type="entry name" value="MFS_YcaD_like"/>
    <property type="match status" value="1"/>
</dbReference>
<evidence type="ECO:0000256" key="4">
    <source>
        <dbReference type="ARBA" id="ARBA00022692"/>
    </source>
</evidence>
<dbReference type="InterPro" id="IPR036259">
    <property type="entry name" value="MFS_trans_sf"/>
</dbReference>
<feature type="transmembrane region" description="Helical" evidence="7">
    <location>
        <begin position="20"/>
        <end position="38"/>
    </location>
</feature>